<organism evidence="11 12">
    <name type="scientific">Oopsacas minuta</name>
    <dbReference type="NCBI Taxonomy" id="111878"/>
    <lineage>
        <taxon>Eukaryota</taxon>
        <taxon>Metazoa</taxon>
        <taxon>Porifera</taxon>
        <taxon>Hexactinellida</taxon>
        <taxon>Hexasterophora</taxon>
        <taxon>Lyssacinosida</taxon>
        <taxon>Leucopsacidae</taxon>
        <taxon>Oopsacas</taxon>
    </lineage>
</organism>
<dbReference type="GO" id="GO:0022857">
    <property type="term" value="F:transmembrane transporter activity"/>
    <property type="evidence" value="ECO:0007669"/>
    <property type="project" value="TreeGrafter"/>
</dbReference>
<keyword evidence="7" id="KW-0407">Ion channel</keyword>
<evidence type="ECO:0000256" key="6">
    <source>
        <dbReference type="ARBA" id="ARBA00023180"/>
    </source>
</evidence>
<dbReference type="SMART" id="SM00248">
    <property type="entry name" value="ANK"/>
    <property type="match status" value="16"/>
</dbReference>
<dbReference type="InterPro" id="IPR052076">
    <property type="entry name" value="TRP_cation_channel"/>
</dbReference>
<feature type="compositionally biased region" description="Polar residues" evidence="9">
    <location>
        <begin position="7"/>
        <end position="18"/>
    </location>
</feature>
<evidence type="ECO:0000256" key="9">
    <source>
        <dbReference type="SAM" id="MobiDB-lite"/>
    </source>
</evidence>
<dbReference type="GO" id="GO:0034220">
    <property type="term" value="P:monoatomic ion transmembrane transport"/>
    <property type="evidence" value="ECO:0007669"/>
    <property type="project" value="UniProtKB-KW"/>
</dbReference>
<evidence type="ECO:0000313" key="11">
    <source>
        <dbReference type="EMBL" id="KAI6652086.1"/>
    </source>
</evidence>
<dbReference type="SUPFAM" id="SSF48403">
    <property type="entry name" value="Ankyrin repeat"/>
    <property type="match status" value="2"/>
</dbReference>
<proteinExistence type="predicted"/>
<feature type="transmembrane region" description="Helical" evidence="10">
    <location>
        <begin position="1012"/>
        <end position="1039"/>
    </location>
</feature>
<dbReference type="PANTHER" id="PTHR47143:SF1">
    <property type="entry name" value="ION_TRANS DOMAIN-CONTAINING PROTEIN"/>
    <property type="match status" value="1"/>
</dbReference>
<dbReference type="Pfam" id="PF13637">
    <property type="entry name" value="Ank_4"/>
    <property type="match status" value="1"/>
</dbReference>
<dbReference type="AlphaFoldDB" id="A0AAV7JT25"/>
<keyword evidence="10" id="KW-0812">Transmembrane</keyword>
<gene>
    <name evidence="11" type="ORF">LOD99_4631</name>
</gene>
<feature type="repeat" description="ANK" evidence="8">
    <location>
        <begin position="384"/>
        <end position="416"/>
    </location>
</feature>
<feature type="repeat" description="ANK" evidence="8">
    <location>
        <begin position="194"/>
        <end position="218"/>
    </location>
</feature>
<feature type="transmembrane region" description="Helical" evidence="10">
    <location>
        <begin position="790"/>
        <end position="812"/>
    </location>
</feature>
<keyword evidence="10" id="KW-0472">Membrane</keyword>
<feature type="repeat" description="ANK" evidence="8">
    <location>
        <begin position="523"/>
        <end position="548"/>
    </location>
</feature>
<dbReference type="InterPro" id="IPR036770">
    <property type="entry name" value="Ankyrin_rpt-contain_sf"/>
</dbReference>
<name>A0AAV7JT25_9METZ</name>
<keyword evidence="3" id="KW-0677">Repeat</keyword>
<feature type="repeat" description="ANK" evidence="8">
    <location>
        <begin position="159"/>
        <end position="191"/>
    </location>
</feature>
<keyword evidence="5" id="KW-0406">Ion transport</keyword>
<evidence type="ECO:0000256" key="3">
    <source>
        <dbReference type="ARBA" id="ARBA00022737"/>
    </source>
</evidence>
<dbReference type="PANTHER" id="PTHR47143">
    <property type="entry name" value="TRANSIENT RECEPTOR POTENTIAL CATION CHANNEL PROTEIN PAINLESS"/>
    <property type="match status" value="1"/>
</dbReference>
<sequence length="1164" mass="131155">MNRYLLQKNNKPRSSTVSDNDKTAKKKRQLFFRTRQVQSHNNFENYLMLGTLDSSGKANSENLLNLIKRGDSDGLGVFLTDKPEFLRIKDQLQGCTLMHYAVEYDKSSIIDRLVELGVDIHATDYDGNTPLHWAAVHDSPLSMLALLGHGADYKILNNESESILHTAVILNKIDLMKTLLYSGHDIDLVIHGSKGKTPLHYAAELDNIEMIELFSEYGEITQKSTDGKSDRQFRLCSRDDENNAPIHTAARAGAARVLEFFFKCCKEHGYSHEFILSLVSSENSTPLHNAVDGGHTEVIKLLIQYGADPFCTQGQLLPPFHIAASMSNPSCIKAMISEIDKDKIDSKDQEGMTGLLRAIININITVAKLLLDIGADPSVKYGTDENTVLHTAVMLNSESCVNLLLSYGADYFSINGNGDTILHLALCLPNIKVIEKILGHEQVYTLAKTENVDGLRPIQLAVRYNKLEPLKQLLELRSCKMVHDSYTDLLHISAEQGHLQLTQYIIEENYKLGRSIINDPNSDGITPLHLAAREGHIEVVKLLLKFGAILHHCPKGFSPFALATLTGSLRTLQILLESFKYAKDMSTYNGDTPLHIAASNGHSEIVTFLLDKNAKITLNNEGTTFFYSAIMNDHSNVVSVTLKHKRWQEALDILATSKPPPFAALVIRMPSLAKIVLDRCIEKSSFSDIKKDNWISYNFKYLVPPPNLPVLQRPSTLSPTKSMGEGDGTSSISFSLSSTLRATENLFEYKKVDQMYVLDMMRKYERRNLLKHPLVSKFLQCKWVRYGSSFYFLSFIFFLVFLILLSAFTIVYRPIYNCETPSWSSVSLSNNPNASYLNSSGYYAYRGILDILAFGYLGLLILGIFLAKHKLSYTISMHFIVELLCYISTLVFLPLHTPCPIWSAGAFAIFFGWLTFVFYIGQYGIFALYTRMLIAVFKTVFYMLPLVVLLICAFAFAFFILLSPVIIELRDIERSLLFVFQMLIGDPKFEFVTDFAFADATEGKLPSKGVSYFFLIFAGLLITIILTNLLIGLAVGDIANVREGAFLKRVKDRIIFFGNMDRSLPGWVKRDAKYLKIIEYPDKHRFGAVSVIWKHILELFAPNSEEEMEDIALNADTDFDRKMNGYEKNVDELKEMVAKSMEIISAIRKEVSPRKLSAVDSLDH</sequence>
<evidence type="ECO:0000256" key="4">
    <source>
        <dbReference type="ARBA" id="ARBA00023043"/>
    </source>
</evidence>
<evidence type="ECO:0000256" key="8">
    <source>
        <dbReference type="PROSITE-ProRule" id="PRU00023"/>
    </source>
</evidence>
<protein>
    <submittedName>
        <fullName evidence="11">Transient receptor potential cation channel</fullName>
    </submittedName>
</protein>
<keyword evidence="2" id="KW-0716">Sensory transduction</keyword>
<keyword evidence="4 8" id="KW-0040">ANK repeat</keyword>
<dbReference type="GO" id="GO:1902495">
    <property type="term" value="C:transmembrane transporter complex"/>
    <property type="evidence" value="ECO:0007669"/>
    <property type="project" value="TreeGrafter"/>
</dbReference>
<dbReference type="PROSITE" id="PS50297">
    <property type="entry name" value="ANK_REP_REGION"/>
    <property type="match status" value="7"/>
</dbReference>
<dbReference type="InterPro" id="IPR002110">
    <property type="entry name" value="Ankyrin_rpt"/>
</dbReference>
<feature type="region of interest" description="Disordered" evidence="9">
    <location>
        <begin position="1"/>
        <end position="24"/>
    </location>
</feature>
<dbReference type="Gene3D" id="1.25.40.20">
    <property type="entry name" value="Ankyrin repeat-containing domain"/>
    <property type="match status" value="3"/>
</dbReference>
<dbReference type="Pfam" id="PF12796">
    <property type="entry name" value="Ank_2"/>
    <property type="match status" value="3"/>
</dbReference>
<feature type="transmembrane region" description="Helical" evidence="10">
    <location>
        <begin position="879"/>
        <end position="895"/>
    </location>
</feature>
<feature type="repeat" description="ANK" evidence="8">
    <location>
        <begin position="93"/>
        <end position="125"/>
    </location>
</feature>
<dbReference type="PROSITE" id="PS50088">
    <property type="entry name" value="ANK_REPEAT"/>
    <property type="match status" value="8"/>
</dbReference>
<accession>A0AAV7JT25</accession>
<keyword evidence="1" id="KW-0813">Transport</keyword>
<evidence type="ECO:0000256" key="5">
    <source>
        <dbReference type="ARBA" id="ARBA00023065"/>
    </source>
</evidence>
<feature type="transmembrane region" description="Helical" evidence="10">
    <location>
        <begin position="941"/>
        <end position="967"/>
    </location>
</feature>
<keyword evidence="10" id="KW-1133">Transmembrane helix</keyword>
<reference evidence="11 12" key="1">
    <citation type="journal article" date="2023" name="BMC Biol.">
        <title>The compact genome of the sponge Oopsacas minuta (Hexactinellida) is lacking key metazoan core genes.</title>
        <authorList>
            <person name="Santini S."/>
            <person name="Schenkelaars Q."/>
            <person name="Jourda C."/>
            <person name="Duchesne M."/>
            <person name="Belahbib H."/>
            <person name="Rocher C."/>
            <person name="Selva M."/>
            <person name="Riesgo A."/>
            <person name="Vervoort M."/>
            <person name="Leys S.P."/>
            <person name="Kodjabachian L."/>
            <person name="Le Bivic A."/>
            <person name="Borchiellini C."/>
            <person name="Claverie J.M."/>
            <person name="Renard E."/>
        </authorList>
    </citation>
    <scope>NUCLEOTIDE SEQUENCE [LARGE SCALE GENOMIC DNA]</scope>
    <source>
        <strain evidence="11">SPO-2</strain>
    </source>
</reference>
<feature type="repeat" description="ANK" evidence="8">
    <location>
        <begin position="282"/>
        <end position="308"/>
    </location>
</feature>
<evidence type="ECO:0000256" key="10">
    <source>
        <dbReference type="SAM" id="Phobius"/>
    </source>
</evidence>
<keyword evidence="12" id="KW-1185">Reference proteome</keyword>
<dbReference type="PRINTS" id="PR01415">
    <property type="entry name" value="ANKYRIN"/>
</dbReference>
<feature type="transmembrane region" description="Helical" evidence="10">
    <location>
        <begin position="901"/>
        <end position="929"/>
    </location>
</feature>
<evidence type="ECO:0000313" key="12">
    <source>
        <dbReference type="Proteomes" id="UP001165289"/>
    </source>
</evidence>
<dbReference type="Pfam" id="PF00023">
    <property type="entry name" value="Ank"/>
    <property type="match status" value="1"/>
</dbReference>
<keyword evidence="6" id="KW-0325">Glycoprotein</keyword>
<feature type="repeat" description="ANK" evidence="8">
    <location>
        <begin position="126"/>
        <end position="158"/>
    </location>
</feature>
<evidence type="ECO:0000256" key="7">
    <source>
        <dbReference type="ARBA" id="ARBA00023303"/>
    </source>
</evidence>
<evidence type="ECO:0000256" key="2">
    <source>
        <dbReference type="ARBA" id="ARBA00022606"/>
    </source>
</evidence>
<dbReference type="EMBL" id="JAKMXF010000300">
    <property type="protein sequence ID" value="KAI6652086.1"/>
    <property type="molecule type" value="Genomic_DNA"/>
</dbReference>
<evidence type="ECO:0000256" key="1">
    <source>
        <dbReference type="ARBA" id="ARBA00022448"/>
    </source>
</evidence>
<dbReference type="Proteomes" id="UP001165289">
    <property type="component" value="Unassembled WGS sequence"/>
</dbReference>
<keyword evidence="11" id="KW-0675">Receptor</keyword>
<dbReference type="Pfam" id="PF13606">
    <property type="entry name" value="Ank_3"/>
    <property type="match status" value="1"/>
</dbReference>
<feature type="repeat" description="ANK" evidence="8">
    <location>
        <begin position="589"/>
        <end position="621"/>
    </location>
</feature>
<comment type="caution">
    <text evidence="11">The sequence shown here is derived from an EMBL/GenBank/DDBJ whole genome shotgun (WGS) entry which is preliminary data.</text>
</comment>
<feature type="transmembrane region" description="Helical" evidence="10">
    <location>
        <begin position="843"/>
        <end position="867"/>
    </location>
</feature>